<reference evidence="1 2" key="1">
    <citation type="submission" date="2018-11" db="EMBL/GenBank/DDBJ databases">
        <title>Genomic Encyclopedia of Type Strains, Phase IV (KMG-IV): sequencing the most valuable type-strain genomes for metagenomic binning, comparative biology and taxonomic classification.</title>
        <authorList>
            <person name="Goeker M."/>
        </authorList>
    </citation>
    <scope>NUCLEOTIDE SEQUENCE [LARGE SCALE GENOMIC DNA]</scope>
    <source>
        <strain evidence="1 2">DSM 104731</strain>
    </source>
</reference>
<proteinExistence type="predicted"/>
<dbReference type="EMBL" id="RKQK01000004">
    <property type="protein sequence ID" value="RPE64657.1"/>
    <property type="molecule type" value="Genomic_DNA"/>
</dbReference>
<dbReference type="Proteomes" id="UP000269689">
    <property type="component" value="Unassembled WGS sequence"/>
</dbReference>
<evidence type="ECO:0000313" key="2">
    <source>
        <dbReference type="Proteomes" id="UP000269689"/>
    </source>
</evidence>
<keyword evidence="2" id="KW-1185">Reference proteome</keyword>
<name>A0A3N4UHM5_9RHOB</name>
<dbReference type="AlphaFoldDB" id="A0A3N4UHM5"/>
<evidence type="ECO:0000313" key="1">
    <source>
        <dbReference type="EMBL" id="RPE64657.1"/>
    </source>
</evidence>
<organism evidence="1 2">
    <name type="scientific">Pacificibacter maritimus</name>
    <dbReference type="NCBI Taxonomy" id="762213"/>
    <lineage>
        <taxon>Bacteria</taxon>
        <taxon>Pseudomonadati</taxon>
        <taxon>Pseudomonadota</taxon>
        <taxon>Alphaproteobacteria</taxon>
        <taxon>Rhodobacterales</taxon>
        <taxon>Roseobacteraceae</taxon>
        <taxon>Pacificibacter</taxon>
    </lineage>
</organism>
<comment type="caution">
    <text evidence="1">The sequence shown here is derived from an EMBL/GenBank/DDBJ whole genome shotgun (WGS) entry which is preliminary data.</text>
</comment>
<gene>
    <name evidence="1" type="ORF">EDD53_2417</name>
</gene>
<accession>A0A3N4UHM5</accession>
<sequence>MTRFDNPHSRIVAKAKILLPLASVALLATLFLFARSSETLDDFPFAQSDIEALAREQRLDGPAFSTVTSDGAQLEIAAKTIRPDPSDGRILNSTQVNAELKLLNSATVSMLANDIAIDGPNEVAELAGGVNVNTTTGYSLNTDRIAAQLNFSQIESPGPVEGTAPAGDISAGSMKISQDADSGSYLLVFKERVKLVYQP</sequence>
<protein>
    <submittedName>
        <fullName evidence="1">Lipopolysaccharide export system protein LptC</fullName>
    </submittedName>
</protein>